<dbReference type="Pfam" id="PF02801">
    <property type="entry name" value="Ketoacyl-synt_C"/>
    <property type="match status" value="1"/>
</dbReference>
<dbReference type="GO" id="GO:0044550">
    <property type="term" value="P:secondary metabolite biosynthetic process"/>
    <property type="evidence" value="ECO:0007669"/>
    <property type="project" value="UniProtKB-ARBA"/>
</dbReference>
<dbReference type="SUPFAM" id="SSF55048">
    <property type="entry name" value="Probable ACP-binding domain of malonyl-CoA ACP transacylase"/>
    <property type="match status" value="1"/>
</dbReference>
<dbReference type="FunFam" id="3.40.47.10:FF:000042">
    <property type="entry name" value="Polyketide synthase Pks13"/>
    <property type="match status" value="1"/>
</dbReference>
<dbReference type="PANTHER" id="PTHR43775">
    <property type="entry name" value="FATTY ACID SYNTHASE"/>
    <property type="match status" value="1"/>
</dbReference>
<dbReference type="InterPro" id="IPR020841">
    <property type="entry name" value="PKS_Beta-ketoAc_synthase_dom"/>
</dbReference>
<dbReference type="FunFam" id="1.10.1200.10:FF:000016">
    <property type="entry name" value="Non-ribosomal peptide synthase"/>
    <property type="match status" value="1"/>
</dbReference>
<dbReference type="PANTHER" id="PTHR43775:SF51">
    <property type="entry name" value="INACTIVE PHENOLPHTHIOCEROL SYNTHESIS POLYKETIDE SYNTHASE TYPE I PKS1-RELATED"/>
    <property type="match status" value="1"/>
</dbReference>
<dbReference type="PROSITE" id="PS00606">
    <property type="entry name" value="KS3_1"/>
    <property type="match status" value="1"/>
</dbReference>
<dbReference type="InterPro" id="IPR016039">
    <property type="entry name" value="Thiolase-like"/>
</dbReference>
<dbReference type="InterPro" id="IPR036736">
    <property type="entry name" value="ACP-like_sf"/>
</dbReference>
<dbReference type="SMART" id="SM00827">
    <property type="entry name" value="PKS_AT"/>
    <property type="match status" value="1"/>
</dbReference>
<dbReference type="InterPro" id="IPR050091">
    <property type="entry name" value="PKS_NRPS_Biosynth_Enz"/>
</dbReference>
<dbReference type="InterPro" id="IPR036291">
    <property type="entry name" value="NAD(P)-bd_dom_sf"/>
</dbReference>
<dbReference type="InterPro" id="IPR020806">
    <property type="entry name" value="PKS_PP-bd"/>
</dbReference>
<proteinExistence type="predicted"/>
<dbReference type="GO" id="GO:0006633">
    <property type="term" value="P:fatty acid biosynthetic process"/>
    <property type="evidence" value="ECO:0007669"/>
    <property type="project" value="InterPro"/>
</dbReference>
<dbReference type="InterPro" id="IPR014031">
    <property type="entry name" value="Ketoacyl_synth_C"/>
</dbReference>
<dbReference type="PROSITE" id="PS00012">
    <property type="entry name" value="PHOSPHOPANTETHEINE"/>
    <property type="match status" value="1"/>
</dbReference>
<evidence type="ECO:0000256" key="1">
    <source>
        <dbReference type="ARBA" id="ARBA00022450"/>
    </source>
</evidence>
<feature type="compositionally biased region" description="Polar residues" evidence="7">
    <location>
        <begin position="1388"/>
        <end position="1404"/>
    </location>
</feature>
<evidence type="ECO:0000256" key="3">
    <source>
        <dbReference type="ARBA" id="ARBA00022679"/>
    </source>
</evidence>
<feature type="domain" description="Carrier" evidence="8">
    <location>
        <begin position="1418"/>
        <end position="1494"/>
    </location>
</feature>
<dbReference type="OrthoDB" id="499075at2"/>
<dbReference type="CDD" id="cd00833">
    <property type="entry name" value="PKS"/>
    <property type="match status" value="1"/>
</dbReference>
<dbReference type="InterPro" id="IPR016035">
    <property type="entry name" value="Acyl_Trfase/lysoPLipase"/>
</dbReference>
<accession>A0A2T1GBQ5</accession>
<keyword evidence="6" id="KW-0511">Multifunctional enzyme</keyword>
<name>A0A2T1GBQ5_9CYAN</name>
<dbReference type="SUPFAM" id="SSF51735">
    <property type="entry name" value="NAD(P)-binding Rossmann-fold domains"/>
    <property type="match status" value="2"/>
</dbReference>
<keyword evidence="2" id="KW-0597">Phosphoprotein</keyword>
<dbReference type="SUPFAM" id="SSF52151">
    <property type="entry name" value="FabD/lysophospholipase-like"/>
    <property type="match status" value="1"/>
</dbReference>
<dbReference type="Gene3D" id="1.10.1200.10">
    <property type="entry name" value="ACP-like"/>
    <property type="match status" value="1"/>
</dbReference>
<dbReference type="CDD" id="cd08953">
    <property type="entry name" value="KR_2_SDR_x"/>
    <property type="match status" value="1"/>
</dbReference>
<gene>
    <name evidence="10" type="ORF">C7B77_17130</name>
</gene>
<evidence type="ECO:0000256" key="7">
    <source>
        <dbReference type="SAM" id="MobiDB-lite"/>
    </source>
</evidence>
<comment type="caution">
    <text evidence="10">The sequence shown here is derived from an EMBL/GenBank/DDBJ whole genome shotgun (WGS) entry which is preliminary data.</text>
</comment>
<dbReference type="Pfam" id="PF00109">
    <property type="entry name" value="ketoacyl-synt"/>
    <property type="match status" value="1"/>
</dbReference>
<dbReference type="Pfam" id="PF00698">
    <property type="entry name" value="Acyl_transf_1"/>
    <property type="match status" value="1"/>
</dbReference>
<dbReference type="InterPro" id="IPR009081">
    <property type="entry name" value="PP-bd_ACP"/>
</dbReference>
<dbReference type="SMART" id="SM00822">
    <property type="entry name" value="PKS_KR"/>
    <property type="match status" value="1"/>
</dbReference>
<dbReference type="InterPro" id="IPR016036">
    <property type="entry name" value="Malonyl_transacylase_ACP-bd"/>
</dbReference>
<feature type="domain" description="Ketosynthase family 3 (KS3)" evidence="9">
    <location>
        <begin position="1"/>
        <end position="414"/>
    </location>
</feature>
<evidence type="ECO:0000313" key="10">
    <source>
        <dbReference type="EMBL" id="PSB54773.1"/>
    </source>
</evidence>
<dbReference type="InterPro" id="IPR049490">
    <property type="entry name" value="C883_1060-like_KR_N"/>
</dbReference>
<dbReference type="PROSITE" id="PS50075">
    <property type="entry name" value="CARRIER"/>
    <property type="match status" value="1"/>
</dbReference>
<protein>
    <submittedName>
        <fullName evidence="10">Beta-ketoacyl synthase</fullName>
    </submittedName>
</protein>
<dbReference type="PROSITE" id="PS52004">
    <property type="entry name" value="KS3_2"/>
    <property type="match status" value="1"/>
</dbReference>
<keyword evidence="3" id="KW-0808">Transferase</keyword>
<dbReference type="InterPro" id="IPR001227">
    <property type="entry name" value="Ac_transferase_dom_sf"/>
</dbReference>
<dbReference type="Pfam" id="PF22621">
    <property type="entry name" value="CurL-like_PKS_C"/>
    <property type="match status" value="1"/>
</dbReference>
<dbReference type="Pfam" id="PF00550">
    <property type="entry name" value="PP-binding"/>
    <property type="match status" value="1"/>
</dbReference>
<evidence type="ECO:0000256" key="4">
    <source>
        <dbReference type="ARBA" id="ARBA00022832"/>
    </source>
</evidence>
<sequence length="1534" mass="167043">MAVIGIAGKFAGGETNEDFLHNLENWVELITPFTDRETRSNGIDRVGAVLKDVDRFDAAFFGFNPKEAETMDPQHRLFLESAWEALENAGYSSENEERSIGVFAGVGMGTYLLYNLSPNPGLIESRGFLPTLVGVDKDYLPTRVSYKLNLKGPSISVGTACSSSLVAVHLACQSLLSGECDMALAAGVAVKSPQSEVTLSPDEIVSPDGHCRAFDSNANGTVGGNGLGIVVLKRLEEAIADRDRIYAVVKGSAINNDGAMKVGYTAPSQEGQAKVIRAAHLMAEIEPETISYMETHGTGTALGDPIEVAAMTQAFRASTDRKQFCAIGSVKTNIGHLDAAAGITGFIKTVLALHHKRIPPSLHFETPNPQIDFANSPFYVNTQLTEWATNSTPRRAGVSSFGFGGTNVHAILEEAPPLDPVTSEPRAYQLLALSAKTATALDRSTVNLSDRLQHATDLNLADVAYTLQVGRWALEHRRIAVVSSLEDAVEVFSAGDSDRVFTGHTTASNPPVMFMFSGQGSQYVNMGRELYESEATFRSHVDLCVTFLQSAHDIDLCPVLFADPADLETATQQLTQTAIAQPALFTIEYALAQLWISWGVTPQGAIGHSIGEYVAACLAGVFSLEDALTIVATRGRLMQQQPTGTMLAVNLSVGDLQTLLDDSLHLAASNSPDLSVVSGTVEAIAGLESLLATRGITCRPLHTSHAFHSPLMEGAIEPFIECLRGITFDPPQLPFISNVTGTWITAAAATDPLYWAQHLRQPVQFSAGIAELSTNPDAIFLEVGAGRTLGTLTKQQAPDRTILYSLPHPQDKSSDLELLLKSLGQLWLSGVDIDWQSFYADRQCQRVPLPTYPFDRQRYWIDAPATDASEIAPTPKSDIGDWFYVPSWKRSILPALAPTDRSRCWVIFSDRLGFADSMIQRLQERGDRVIEVEIDTQYNHHNDVYTIDPSDRTHYETLMRSVLEVDRSPIITHLWTIGADLSFDESQTFGFYSLLYLAQAIGQQNSNDPIHIGVVTSNSQDVTGTETIQPEKATMLGACRVIPQEYPNISCCTIDLEITAQRLEVVASGAKSAFADWDIDRTIAEILTQATTQSDPIVAYRGNYRWLPIAEPLYLEPVESPTSLRERGVYLITGGMGGIGLTIAAHLTQTAIQPKLILIGRSPFLPQAEWAGWLTSHEDADPTSTKIHQLQALQAIGAEILILNADVADFVQMVAIQGQIQRTYGQINGIFHTAGVPGDGIIQLKTPETAASVMRPKVQGTLVLDRIYRDKNLDFMVLFSSHSALLGGMGQIDYCAANNFLDAFALSQATNPNYRTISIDWDIWQEVGMGADLTKLPAHLQPERLAALAAGISPAAGWDALQRILGSNLDRAIVSTQDWQTVLKQQQQRTVATAETPQHNPQETTEGHARSIQTAYVAPSTEIERQIAQLWQTQLGIAQIGANDNFFELGGHSLLAVRVVSQLREIYPVDLSLRTLLSEAPTVAGLAAIIADLLSEPDDSDEMIRLLAEIENLSIDEVRDRLAQEEAIVKLIEN</sequence>
<dbReference type="Pfam" id="PF21394">
    <property type="entry name" value="Beta-ketacyl_N"/>
    <property type="match status" value="1"/>
</dbReference>
<keyword evidence="4" id="KW-0276">Fatty acid metabolism</keyword>
<keyword evidence="1" id="KW-0596">Phosphopantetheine</keyword>
<dbReference type="InterPro" id="IPR014043">
    <property type="entry name" value="Acyl_transferase_dom"/>
</dbReference>
<evidence type="ECO:0000313" key="11">
    <source>
        <dbReference type="Proteomes" id="UP000238937"/>
    </source>
</evidence>
<dbReference type="Gene3D" id="3.40.50.720">
    <property type="entry name" value="NAD(P)-binding Rossmann-like Domain"/>
    <property type="match status" value="1"/>
</dbReference>
<evidence type="ECO:0000256" key="6">
    <source>
        <dbReference type="ARBA" id="ARBA00023268"/>
    </source>
</evidence>
<dbReference type="SUPFAM" id="SSF47336">
    <property type="entry name" value="ACP-like"/>
    <property type="match status" value="1"/>
</dbReference>
<dbReference type="InterPro" id="IPR013968">
    <property type="entry name" value="PKS_KR"/>
</dbReference>
<evidence type="ECO:0000259" key="8">
    <source>
        <dbReference type="PROSITE" id="PS50075"/>
    </source>
</evidence>
<dbReference type="SMART" id="SM00825">
    <property type="entry name" value="PKS_KS"/>
    <property type="match status" value="1"/>
</dbReference>
<dbReference type="GO" id="GO:0004312">
    <property type="term" value="F:fatty acid synthase activity"/>
    <property type="evidence" value="ECO:0007669"/>
    <property type="project" value="TreeGrafter"/>
</dbReference>
<dbReference type="Gene3D" id="3.40.47.10">
    <property type="match status" value="1"/>
</dbReference>
<dbReference type="GO" id="GO:0031177">
    <property type="term" value="F:phosphopantetheine binding"/>
    <property type="evidence" value="ECO:0007669"/>
    <property type="project" value="InterPro"/>
</dbReference>
<dbReference type="Pfam" id="PF08659">
    <property type="entry name" value="KR"/>
    <property type="match status" value="1"/>
</dbReference>
<dbReference type="SUPFAM" id="SSF53901">
    <property type="entry name" value="Thiolase-like"/>
    <property type="match status" value="1"/>
</dbReference>
<dbReference type="InterPro" id="IPR018201">
    <property type="entry name" value="Ketoacyl_synth_AS"/>
</dbReference>
<dbReference type="GO" id="GO:0004315">
    <property type="term" value="F:3-oxoacyl-[acyl-carrier-protein] synthase activity"/>
    <property type="evidence" value="ECO:0007669"/>
    <property type="project" value="InterPro"/>
</dbReference>
<dbReference type="InterPro" id="IPR014030">
    <property type="entry name" value="Ketoacyl_synth_N"/>
</dbReference>
<feature type="region of interest" description="Disordered" evidence="7">
    <location>
        <begin position="1388"/>
        <end position="1410"/>
    </location>
</feature>
<evidence type="ECO:0000256" key="2">
    <source>
        <dbReference type="ARBA" id="ARBA00022553"/>
    </source>
</evidence>
<keyword evidence="5" id="KW-0443">Lipid metabolism</keyword>
<dbReference type="Gene3D" id="3.40.366.10">
    <property type="entry name" value="Malonyl-Coenzyme A Acyl Carrier Protein, domain 2"/>
    <property type="match status" value="1"/>
</dbReference>
<evidence type="ECO:0000256" key="5">
    <source>
        <dbReference type="ARBA" id="ARBA00023098"/>
    </source>
</evidence>
<organism evidence="10 11">
    <name type="scientific">Chamaesiphon polymorphus CCALA 037</name>
    <dbReference type="NCBI Taxonomy" id="2107692"/>
    <lineage>
        <taxon>Bacteria</taxon>
        <taxon>Bacillati</taxon>
        <taxon>Cyanobacteriota</taxon>
        <taxon>Cyanophyceae</taxon>
        <taxon>Gomontiellales</taxon>
        <taxon>Chamaesiphonaceae</taxon>
        <taxon>Chamaesiphon</taxon>
    </lineage>
</organism>
<keyword evidence="11" id="KW-1185">Reference proteome</keyword>
<dbReference type="Gene3D" id="3.30.70.250">
    <property type="entry name" value="Malonyl-CoA ACP transacylase, ACP-binding"/>
    <property type="match status" value="1"/>
</dbReference>
<dbReference type="InterPro" id="IPR006162">
    <property type="entry name" value="Ppantetheine_attach_site"/>
</dbReference>
<dbReference type="SMART" id="SM00823">
    <property type="entry name" value="PKS_PP"/>
    <property type="match status" value="1"/>
</dbReference>
<dbReference type="Proteomes" id="UP000238937">
    <property type="component" value="Unassembled WGS sequence"/>
</dbReference>
<dbReference type="InterPro" id="IPR057326">
    <property type="entry name" value="KR_dom"/>
</dbReference>
<evidence type="ECO:0000259" key="9">
    <source>
        <dbReference type="PROSITE" id="PS52004"/>
    </source>
</evidence>
<reference evidence="10 11" key="1">
    <citation type="submission" date="2018-03" db="EMBL/GenBank/DDBJ databases">
        <title>The ancient ancestry and fast evolution of plastids.</title>
        <authorList>
            <person name="Moore K.R."/>
            <person name="Magnabosco C."/>
            <person name="Momper L."/>
            <person name="Gold D.A."/>
            <person name="Bosak T."/>
            <person name="Fournier G.P."/>
        </authorList>
    </citation>
    <scope>NUCLEOTIDE SEQUENCE [LARGE SCALE GENOMIC DNA]</scope>
    <source>
        <strain evidence="10 11">CCALA 037</strain>
    </source>
</reference>
<dbReference type="EMBL" id="PVWO01000234">
    <property type="protein sequence ID" value="PSB54773.1"/>
    <property type="molecule type" value="Genomic_DNA"/>
</dbReference>
<dbReference type="Gene3D" id="3.30.70.3290">
    <property type="match status" value="1"/>
</dbReference>